<evidence type="ECO:0008006" key="3">
    <source>
        <dbReference type="Google" id="ProtNLM"/>
    </source>
</evidence>
<organism evidence="1 2">
    <name type="scientific">Thalassotalea loyana</name>
    <dbReference type="NCBI Taxonomy" id="280483"/>
    <lineage>
        <taxon>Bacteria</taxon>
        <taxon>Pseudomonadati</taxon>
        <taxon>Pseudomonadota</taxon>
        <taxon>Gammaproteobacteria</taxon>
        <taxon>Alteromonadales</taxon>
        <taxon>Colwelliaceae</taxon>
        <taxon>Thalassotalea</taxon>
    </lineage>
</organism>
<evidence type="ECO:0000313" key="1">
    <source>
        <dbReference type="EMBL" id="GLX86970.1"/>
    </source>
</evidence>
<dbReference type="Proteomes" id="UP001157134">
    <property type="component" value="Unassembled WGS sequence"/>
</dbReference>
<dbReference type="RefSeq" id="WP_284300544.1">
    <property type="nucleotide sequence ID" value="NZ_BSSV01000008.1"/>
</dbReference>
<gene>
    <name evidence="1" type="ORF">tloyanaT_32230</name>
</gene>
<reference evidence="1 2" key="1">
    <citation type="submission" date="2023-03" db="EMBL/GenBank/DDBJ databases">
        <title>Thalassotalea loyana LMG 22536T draft genome sequence.</title>
        <authorList>
            <person name="Sawabe T."/>
        </authorList>
    </citation>
    <scope>NUCLEOTIDE SEQUENCE [LARGE SCALE GENOMIC DNA]</scope>
    <source>
        <strain evidence="1 2">LMG 22536</strain>
    </source>
</reference>
<evidence type="ECO:0000313" key="2">
    <source>
        <dbReference type="Proteomes" id="UP001157134"/>
    </source>
</evidence>
<protein>
    <recommendedName>
        <fullName evidence="3">HEPN AbiU2-like domain-containing protein</fullName>
    </recommendedName>
</protein>
<sequence>MKRLVEITDNSFFSIFSDAVLLYDLASSESNEHVRRTLSTSSILSVNYALEAAANSFFKSVDINSKISAQVDRFSTLDKFDFILQWHKDISLPRGDSETQIVKKLIEQRNQLVHPKVKVIKQDVMTSPGDDTVAYYHKADDSDSSEKCNITKMSMNSSSYSPEDSLIALKSLVNFLNKFVEDWWGIDVPTSEILLMKSWNGSIQANPIMYDQNELKVVLKHNDKLNIRFAGLYGILDGSVQ</sequence>
<keyword evidence="2" id="KW-1185">Reference proteome</keyword>
<name>A0ABQ6HFU9_9GAMM</name>
<accession>A0ABQ6HFU9</accession>
<proteinExistence type="predicted"/>
<comment type="caution">
    <text evidence="1">The sequence shown here is derived from an EMBL/GenBank/DDBJ whole genome shotgun (WGS) entry which is preliminary data.</text>
</comment>
<dbReference type="EMBL" id="BSSV01000008">
    <property type="protein sequence ID" value="GLX86970.1"/>
    <property type="molecule type" value="Genomic_DNA"/>
</dbReference>